<dbReference type="PANTHER" id="PTHR45168:SF3">
    <property type="entry name" value="DNAJ HEAT SHOCK PROTEIN FAMILY (HSP40) MEMBER B2"/>
    <property type="match status" value="1"/>
</dbReference>
<keyword evidence="10" id="KW-1185">Reference proteome</keyword>
<dbReference type="PROSITE" id="PS00636">
    <property type="entry name" value="DNAJ_1"/>
    <property type="match status" value="1"/>
</dbReference>
<keyword evidence="4" id="KW-0862">Zinc</keyword>
<feature type="region of interest" description="Disordered" evidence="7">
    <location>
        <begin position="62"/>
        <end position="82"/>
    </location>
</feature>
<dbReference type="Pfam" id="PF00226">
    <property type="entry name" value="DnaJ"/>
    <property type="match status" value="1"/>
</dbReference>
<evidence type="ECO:0000256" key="5">
    <source>
        <dbReference type="ARBA" id="ARBA00023186"/>
    </source>
</evidence>
<comment type="caution">
    <text evidence="9">The sequence shown here is derived from an EMBL/GenBank/DDBJ whole genome shotgun (WGS) entry which is preliminary data.</text>
</comment>
<evidence type="ECO:0000256" key="6">
    <source>
        <dbReference type="ARBA" id="ARBA00023204"/>
    </source>
</evidence>
<keyword evidence="2" id="KW-0227">DNA damage</keyword>
<protein>
    <recommendedName>
        <fullName evidence="8">J domain-containing protein</fullName>
    </recommendedName>
</protein>
<dbReference type="Pfam" id="PF13913">
    <property type="entry name" value="zf-C2HC_2"/>
    <property type="match status" value="2"/>
</dbReference>
<dbReference type="OMA" id="PICNQKY"/>
<dbReference type="PROSITE" id="PS50076">
    <property type="entry name" value="DNAJ_2"/>
    <property type="match status" value="1"/>
</dbReference>
<dbReference type="Proteomes" id="UP000318571">
    <property type="component" value="Chromosome 7"/>
</dbReference>
<dbReference type="Gene3D" id="1.10.287.110">
    <property type="entry name" value="DnaJ domain"/>
    <property type="match status" value="1"/>
</dbReference>
<dbReference type="STRING" id="6832.A0A553P232"/>
<evidence type="ECO:0000256" key="7">
    <source>
        <dbReference type="SAM" id="MobiDB-lite"/>
    </source>
</evidence>
<feature type="compositionally biased region" description="Low complexity" evidence="7">
    <location>
        <begin position="275"/>
        <end position="288"/>
    </location>
</feature>
<evidence type="ECO:0000313" key="10">
    <source>
        <dbReference type="Proteomes" id="UP000318571"/>
    </source>
</evidence>
<feature type="region of interest" description="Disordered" evidence="7">
    <location>
        <begin position="197"/>
        <end position="389"/>
    </location>
</feature>
<dbReference type="InterPro" id="IPR036869">
    <property type="entry name" value="J_dom_sf"/>
</dbReference>
<name>A0A553P232_TIGCA</name>
<organism evidence="9 10">
    <name type="scientific">Tigriopus californicus</name>
    <name type="common">Marine copepod</name>
    <dbReference type="NCBI Taxonomy" id="6832"/>
    <lineage>
        <taxon>Eukaryota</taxon>
        <taxon>Metazoa</taxon>
        <taxon>Ecdysozoa</taxon>
        <taxon>Arthropoda</taxon>
        <taxon>Crustacea</taxon>
        <taxon>Multicrustacea</taxon>
        <taxon>Hexanauplia</taxon>
        <taxon>Copepoda</taxon>
        <taxon>Harpacticoida</taxon>
        <taxon>Harpacticidae</taxon>
        <taxon>Tigriopus</taxon>
    </lineage>
</organism>
<feature type="region of interest" description="Disordered" evidence="7">
    <location>
        <begin position="414"/>
        <end position="449"/>
    </location>
</feature>
<sequence>MGKDYYSILGVGREAGQDDIKKAYRKMALKYHPDKNNAEDAEEKFKEIAEAYEVLGDSDKRSTYDRYGEDGLHTNGSARRQQQPNFHRNFSFHPMDPFEVFRSFFGGHDPFHNMHHHPSDPFGGMFGPGLHQSFLTGSLFGNHAASLSNTGSLFDDLLDGPNVQTTRFTSGGGGGTVHITRTVIGDDGSVRREMRFMTPSQSMEEPSYPRKSSTSSSSASPKNRSQSASRASTTHKARPSTRSMPTAPSQSQTPKTSNLHAQSFISDRMKPNLHSNSNGTSRSSSFRSPPDGAPTSGSPRRKASAPPSNSPNYQQPTVSSVRRGNGVGEASAPTQTPPNRTPGDGTSARSNGLGMPRQRGNLGRPGSNASSYNGGATKRRPASSQNMPQGQRLIQCPLCGRNYAKSIIETHAASCEGRSPESDGLEVNLPPERDAQPPPATRSKVSNSFKERSKASNILVECPICNQKYSKTLIEEHAANCGEEVYV</sequence>
<dbReference type="InterPro" id="IPR006642">
    <property type="entry name" value="Rad18_UBZ4"/>
</dbReference>
<dbReference type="SMART" id="SM00271">
    <property type="entry name" value="DnaJ"/>
    <property type="match status" value="1"/>
</dbReference>
<proteinExistence type="predicted"/>
<evidence type="ECO:0000256" key="3">
    <source>
        <dbReference type="ARBA" id="ARBA00022771"/>
    </source>
</evidence>
<evidence type="ECO:0000256" key="4">
    <source>
        <dbReference type="ARBA" id="ARBA00022833"/>
    </source>
</evidence>
<evidence type="ECO:0000313" key="9">
    <source>
        <dbReference type="EMBL" id="TRY71755.1"/>
    </source>
</evidence>
<keyword evidence="3" id="KW-0863">Zinc-finger</keyword>
<dbReference type="OrthoDB" id="6342062at2759"/>
<feature type="compositionally biased region" description="Polar residues" evidence="7">
    <location>
        <begin position="240"/>
        <end position="265"/>
    </location>
</feature>
<feature type="domain" description="J" evidence="8">
    <location>
        <begin position="4"/>
        <end position="68"/>
    </location>
</feature>
<dbReference type="EMBL" id="VCGU01000008">
    <property type="protein sequence ID" value="TRY71755.1"/>
    <property type="molecule type" value="Genomic_DNA"/>
</dbReference>
<feature type="compositionally biased region" description="Low complexity" evidence="7">
    <location>
        <begin position="209"/>
        <end position="229"/>
    </location>
</feature>
<dbReference type="GO" id="GO:0051082">
    <property type="term" value="F:unfolded protein binding"/>
    <property type="evidence" value="ECO:0007669"/>
    <property type="project" value="InterPro"/>
</dbReference>
<feature type="compositionally biased region" description="Basic and acidic residues" evidence="7">
    <location>
        <begin position="62"/>
        <end position="72"/>
    </location>
</feature>
<dbReference type="GO" id="GO:0006281">
    <property type="term" value="P:DNA repair"/>
    <property type="evidence" value="ECO:0007669"/>
    <property type="project" value="UniProtKB-KW"/>
</dbReference>
<dbReference type="PRINTS" id="PR00625">
    <property type="entry name" value="JDOMAIN"/>
</dbReference>
<dbReference type="SUPFAM" id="SSF46565">
    <property type="entry name" value="Chaperone J-domain"/>
    <property type="match status" value="1"/>
</dbReference>
<dbReference type="GO" id="GO:0003677">
    <property type="term" value="F:DNA binding"/>
    <property type="evidence" value="ECO:0007669"/>
    <property type="project" value="InterPro"/>
</dbReference>
<keyword evidence="5" id="KW-0143">Chaperone</keyword>
<dbReference type="InterPro" id="IPR001623">
    <property type="entry name" value="DnaJ_domain"/>
</dbReference>
<dbReference type="SMART" id="SM00734">
    <property type="entry name" value="ZnF_Rad18"/>
    <property type="match status" value="2"/>
</dbReference>
<dbReference type="InterPro" id="IPR043183">
    <property type="entry name" value="DNJB2/6-like"/>
</dbReference>
<reference evidence="9 10" key="1">
    <citation type="journal article" date="2018" name="Nat. Ecol. Evol.">
        <title>Genomic signatures of mitonuclear coevolution across populations of Tigriopus californicus.</title>
        <authorList>
            <person name="Barreto F.S."/>
            <person name="Watson E.T."/>
            <person name="Lima T.G."/>
            <person name="Willett C.S."/>
            <person name="Edmands S."/>
            <person name="Li W."/>
            <person name="Burton R.S."/>
        </authorList>
    </citation>
    <scope>NUCLEOTIDE SEQUENCE [LARGE SCALE GENOMIC DNA]</scope>
    <source>
        <strain evidence="9 10">San Diego</strain>
    </source>
</reference>
<dbReference type="FunFam" id="1.10.287.110:FF:000106">
    <property type="entry name" value="Putative heat shock protein-like protein"/>
    <property type="match status" value="1"/>
</dbReference>
<evidence type="ECO:0000256" key="2">
    <source>
        <dbReference type="ARBA" id="ARBA00022763"/>
    </source>
</evidence>
<dbReference type="GO" id="GO:0008270">
    <property type="term" value="F:zinc ion binding"/>
    <property type="evidence" value="ECO:0007669"/>
    <property type="project" value="UniProtKB-KW"/>
</dbReference>
<keyword evidence="1" id="KW-0479">Metal-binding</keyword>
<evidence type="ECO:0000259" key="8">
    <source>
        <dbReference type="PROSITE" id="PS50076"/>
    </source>
</evidence>
<dbReference type="CDD" id="cd06257">
    <property type="entry name" value="DnaJ"/>
    <property type="match status" value="1"/>
</dbReference>
<dbReference type="InterPro" id="IPR018253">
    <property type="entry name" value="DnaJ_domain_CS"/>
</dbReference>
<dbReference type="GO" id="GO:0030544">
    <property type="term" value="F:Hsp70 protein binding"/>
    <property type="evidence" value="ECO:0007669"/>
    <property type="project" value="InterPro"/>
</dbReference>
<evidence type="ECO:0000256" key="1">
    <source>
        <dbReference type="ARBA" id="ARBA00022723"/>
    </source>
</evidence>
<accession>A0A553P232</accession>
<keyword evidence="6" id="KW-0234">DNA repair</keyword>
<dbReference type="PANTHER" id="PTHR45168">
    <property type="entry name" value="DNAJ HOMOLOG SUBFAMILY B MEMBER 2"/>
    <property type="match status" value="1"/>
</dbReference>
<feature type="compositionally biased region" description="Polar residues" evidence="7">
    <location>
        <begin position="306"/>
        <end position="322"/>
    </location>
</feature>
<gene>
    <name evidence="9" type="ORF">TCAL_09987</name>
</gene>
<dbReference type="AlphaFoldDB" id="A0A553P232"/>